<gene>
    <name evidence="2" type="ORF">PG996_014000</name>
</gene>
<feature type="region of interest" description="Disordered" evidence="1">
    <location>
        <begin position="51"/>
        <end position="70"/>
    </location>
</feature>
<sequence>MFTLYAPKTHLSCSIVSDLVKWNTWVRAEWRCDSDLYEGMADSHARPVCVGVEDSGSTTGGSLPSPAPST</sequence>
<protein>
    <submittedName>
        <fullName evidence="2">Uncharacterized protein</fullName>
    </submittedName>
</protein>
<reference evidence="2 3" key="1">
    <citation type="submission" date="2023-01" db="EMBL/GenBank/DDBJ databases">
        <title>Analysis of 21 Apiospora genomes using comparative genomics revels a genus with tremendous synthesis potential of carbohydrate active enzymes and secondary metabolites.</title>
        <authorList>
            <person name="Sorensen T."/>
        </authorList>
    </citation>
    <scope>NUCLEOTIDE SEQUENCE [LARGE SCALE GENOMIC DNA]</scope>
    <source>
        <strain evidence="2 3">CBS 83171</strain>
    </source>
</reference>
<organism evidence="2 3">
    <name type="scientific">Apiospora saccharicola</name>
    <dbReference type="NCBI Taxonomy" id="335842"/>
    <lineage>
        <taxon>Eukaryota</taxon>
        <taxon>Fungi</taxon>
        <taxon>Dikarya</taxon>
        <taxon>Ascomycota</taxon>
        <taxon>Pezizomycotina</taxon>
        <taxon>Sordariomycetes</taxon>
        <taxon>Xylariomycetidae</taxon>
        <taxon>Amphisphaeriales</taxon>
        <taxon>Apiosporaceae</taxon>
        <taxon>Apiospora</taxon>
    </lineage>
</organism>
<feature type="compositionally biased region" description="Low complexity" evidence="1">
    <location>
        <begin position="55"/>
        <end position="64"/>
    </location>
</feature>
<evidence type="ECO:0000313" key="2">
    <source>
        <dbReference type="EMBL" id="KAK8045936.1"/>
    </source>
</evidence>
<dbReference type="EMBL" id="JAQQWM010000009">
    <property type="protein sequence ID" value="KAK8045936.1"/>
    <property type="molecule type" value="Genomic_DNA"/>
</dbReference>
<proteinExistence type="predicted"/>
<comment type="caution">
    <text evidence="2">The sequence shown here is derived from an EMBL/GenBank/DDBJ whole genome shotgun (WGS) entry which is preliminary data.</text>
</comment>
<name>A0ABR1TIZ7_9PEZI</name>
<evidence type="ECO:0000313" key="3">
    <source>
        <dbReference type="Proteomes" id="UP001446871"/>
    </source>
</evidence>
<dbReference type="Proteomes" id="UP001446871">
    <property type="component" value="Unassembled WGS sequence"/>
</dbReference>
<accession>A0ABR1TIZ7</accession>
<keyword evidence="3" id="KW-1185">Reference proteome</keyword>
<evidence type="ECO:0000256" key="1">
    <source>
        <dbReference type="SAM" id="MobiDB-lite"/>
    </source>
</evidence>